<dbReference type="NCBIfam" id="NF005686">
    <property type="entry name" value="PRK07486.1"/>
    <property type="match status" value="1"/>
</dbReference>
<protein>
    <submittedName>
        <fullName evidence="2">Amidase</fullName>
    </submittedName>
</protein>
<evidence type="ECO:0000313" key="3">
    <source>
        <dbReference type="Proteomes" id="UP001597145"/>
    </source>
</evidence>
<name>A0ABW4FIT4_9PSEU</name>
<dbReference type="SUPFAM" id="SSF75304">
    <property type="entry name" value="Amidase signature (AS) enzymes"/>
    <property type="match status" value="1"/>
</dbReference>
<dbReference type="InterPro" id="IPR000120">
    <property type="entry name" value="Amidase"/>
</dbReference>
<dbReference type="Proteomes" id="UP001597145">
    <property type="component" value="Unassembled WGS sequence"/>
</dbReference>
<evidence type="ECO:0000313" key="2">
    <source>
        <dbReference type="EMBL" id="MFD1530222.1"/>
    </source>
</evidence>
<dbReference type="Pfam" id="PF01425">
    <property type="entry name" value="Amidase"/>
    <property type="match status" value="1"/>
</dbReference>
<organism evidence="2 3">
    <name type="scientific">Pseudonocardia aurantiaca</name>
    <dbReference type="NCBI Taxonomy" id="75290"/>
    <lineage>
        <taxon>Bacteria</taxon>
        <taxon>Bacillati</taxon>
        <taxon>Actinomycetota</taxon>
        <taxon>Actinomycetes</taxon>
        <taxon>Pseudonocardiales</taxon>
        <taxon>Pseudonocardiaceae</taxon>
        <taxon>Pseudonocardia</taxon>
    </lineage>
</organism>
<evidence type="ECO:0000259" key="1">
    <source>
        <dbReference type="Pfam" id="PF01425"/>
    </source>
</evidence>
<dbReference type="RefSeq" id="WP_343977055.1">
    <property type="nucleotide sequence ID" value="NZ_BAAAJG010000008.1"/>
</dbReference>
<dbReference type="InterPro" id="IPR036928">
    <property type="entry name" value="AS_sf"/>
</dbReference>
<reference evidence="3" key="1">
    <citation type="journal article" date="2019" name="Int. J. Syst. Evol. Microbiol.">
        <title>The Global Catalogue of Microorganisms (GCM) 10K type strain sequencing project: providing services to taxonomists for standard genome sequencing and annotation.</title>
        <authorList>
            <consortium name="The Broad Institute Genomics Platform"/>
            <consortium name="The Broad Institute Genome Sequencing Center for Infectious Disease"/>
            <person name="Wu L."/>
            <person name="Ma J."/>
        </authorList>
    </citation>
    <scope>NUCLEOTIDE SEQUENCE [LARGE SCALE GENOMIC DNA]</scope>
    <source>
        <strain evidence="3">JCM 12165</strain>
    </source>
</reference>
<accession>A0ABW4FIT4</accession>
<proteinExistence type="predicted"/>
<dbReference type="InterPro" id="IPR023631">
    <property type="entry name" value="Amidase_dom"/>
</dbReference>
<dbReference type="Gene3D" id="3.90.1300.10">
    <property type="entry name" value="Amidase signature (AS) domain"/>
    <property type="match status" value="1"/>
</dbReference>
<comment type="caution">
    <text evidence="2">The sequence shown here is derived from an EMBL/GenBank/DDBJ whole genome shotgun (WGS) entry which is preliminary data.</text>
</comment>
<sequence length="484" mass="51786">MTSTATGSDLVERDARELSGLVERREVSCVEVVTAHLEQIERLNPQVNAIIARRDPDVVLAEAAERDAQLARGERAGWLHGLPVAVKDLAEVAGLPWTAGSLVHRDRIGAVDELFVRRMKDAGAVVVGKTNTPELGFGSQTYNPVSGATRNPYDLSRTPGGSSGGAAAALALRMLPVADGSDYMGSLRNPAAFCNVWGMRPSTGRVPKPGFVAQLGEAGPMGRSVTDVAALLSVLAGPDPDHLLGRGEDPAVFAGPLDGDVAGARVAWVGDLAGRLAFEPGVLDLGRAAAEVLASLGCVVEEALPDQDFDELWSTALVWRWWNALELEPLHADPATRALLKPEIVYEIEGGLRLSALDVTRALEGRRRWLDALAGFFTRYDFVLAPSAQVFPFDVGTPWPAEVGGRPMDTYHRWMETVAPWSLAGTPVLGMPAGFDPRGLPTGVQLIGRPGADLDVLRLGRAYEKATRWVSRVRPALLDANRPC</sequence>
<dbReference type="PANTHER" id="PTHR11895:SF76">
    <property type="entry name" value="INDOLEACETAMIDE HYDROLASE"/>
    <property type="match status" value="1"/>
</dbReference>
<dbReference type="PANTHER" id="PTHR11895">
    <property type="entry name" value="TRANSAMIDASE"/>
    <property type="match status" value="1"/>
</dbReference>
<keyword evidence="3" id="KW-1185">Reference proteome</keyword>
<dbReference type="EMBL" id="JBHUCP010000007">
    <property type="protein sequence ID" value="MFD1530222.1"/>
    <property type="molecule type" value="Genomic_DNA"/>
</dbReference>
<gene>
    <name evidence="2" type="ORF">ACFSCY_12285</name>
</gene>
<feature type="domain" description="Amidase" evidence="1">
    <location>
        <begin position="31"/>
        <end position="457"/>
    </location>
</feature>